<dbReference type="InterPro" id="IPR029493">
    <property type="entry name" value="RecD2-like_HHH"/>
</dbReference>
<dbReference type="Pfam" id="PF23139">
    <property type="entry name" value="OB_YrrC"/>
    <property type="match status" value="1"/>
</dbReference>
<dbReference type="InterPro" id="IPR027417">
    <property type="entry name" value="P-loop_NTPase"/>
</dbReference>
<dbReference type="Gene3D" id="2.30.30.940">
    <property type="match status" value="1"/>
</dbReference>
<accession>A0A6P1M659</accession>
<sequence length="726" mass="81147">MASQNKDDNRLDGQVERIVFRNEENGYTVLRAKVRGHKDLVTVVGTASSINPGEWLAADGEWITDPGYGRQFKAETMRASQPDTIEGIKKFLGSGIIRNIGPKYAEKLVDAFGRDVFNVIEKSSGKLLKVEGIGPGRRASIKAAWEEQKGIREIMSFLFSHGVSTARAFRIHKTYGEHAIERIQRDPYCLARDIRGIGFLVADGIARTLGIAKDSELRARAGLEYVLQEMTTAGHCAVPRGDLQSKAVELLEIPPDRIGGALDHLLENKRVIHDEDRRGRNLIYPPKLYFAEWNFAKKLIELNYGKHPCPKIDFEKALEWVQKKEKIELSENQCEALRLAIQAKVMVITGGPGVGKTTLVNSVIQVLRAKRMNVVLCAPTGRAAKRLSETTGLSAKTIHRLLKFNPGTGGFIHNQENPLEGDVFIIDESSMIDQVLAQQLLDAVPQRAAVVWVGDADQLPSVGPGRVLRDVIRSKAVPVIELTEIFRQAAESRIVTGAHRINQGQLPEFPEEGDKNADLYFVEQPDADKAIGVIKRMVKDSIPKRLGFDPIEDVQILTPMQKGELGARNLNQVMQALLNPRGNQIDRFGVIYREGDRVMQTENNYDKDVYNGDLGRIAAIDEVQGEVVVKFDDRRVLYEFREVDELMHAYAITIHKSQGSEYPCVIIPMHTQHFVLLQRSLLYTAVTRAKKFAVLVGTKKAMGLAVSRADSRERVTTLTERLQSQR</sequence>
<dbReference type="InterPro" id="IPR041451">
    <property type="entry name" value="RecD2_SH13"/>
</dbReference>
<dbReference type="InterPro" id="IPR027785">
    <property type="entry name" value="UvrD-like_helicase_C"/>
</dbReference>
<dbReference type="InterPro" id="IPR050534">
    <property type="entry name" value="Coronavir_polyprotein_1ab"/>
</dbReference>
<keyword evidence="2" id="KW-0067">ATP-binding</keyword>
<dbReference type="AlphaFoldDB" id="A0A6P1M659"/>
<evidence type="ECO:0000256" key="2">
    <source>
        <dbReference type="ARBA" id="ARBA00022840"/>
    </source>
</evidence>
<dbReference type="RefSeq" id="WP_160628529.1">
    <property type="nucleotide sequence ID" value="NZ_CP047593.1"/>
</dbReference>
<dbReference type="Pfam" id="PF13245">
    <property type="entry name" value="AAA_19"/>
    <property type="match status" value="1"/>
</dbReference>
<evidence type="ECO:0000259" key="3">
    <source>
        <dbReference type="SMART" id="SM00382"/>
    </source>
</evidence>
<protein>
    <submittedName>
        <fullName evidence="4">ATP-dependent RecD-like DNA helicase</fullName>
    </submittedName>
</protein>
<dbReference type="InterPro" id="IPR003593">
    <property type="entry name" value="AAA+_ATPase"/>
</dbReference>
<dbReference type="PANTHER" id="PTHR43788">
    <property type="entry name" value="DNA2/NAM7 HELICASE FAMILY MEMBER"/>
    <property type="match status" value="1"/>
</dbReference>
<organism evidence="4 5">
    <name type="scientific">Tichowtungia aerotolerans</name>
    <dbReference type="NCBI Taxonomy" id="2697043"/>
    <lineage>
        <taxon>Bacteria</taxon>
        <taxon>Pseudomonadati</taxon>
        <taxon>Kiritimatiellota</taxon>
        <taxon>Tichowtungiia</taxon>
        <taxon>Tichowtungiales</taxon>
        <taxon>Tichowtungiaceae</taxon>
        <taxon>Tichowtungia</taxon>
    </lineage>
</organism>
<dbReference type="InterPro" id="IPR055446">
    <property type="entry name" value="RecD2_N_OB"/>
</dbReference>
<evidence type="ECO:0000313" key="4">
    <source>
        <dbReference type="EMBL" id="QHI69347.1"/>
    </source>
</evidence>
<keyword evidence="4" id="KW-0347">Helicase</keyword>
<dbReference type="Pfam" id="PF13538">
    <property type="entry name" value="UvrD_C_2"/>
    <property type="match status" value="1"/>
</dbReference>
<dbReference type="GO" id="GO:0043139">
    <property type="term" value="F:5'-3' DNA helicase activity"/>
    <property type="evidence" value="ECO:0007669"/>
    <property type="project" value="InterPro"/>
</dbReference>
<name>A0A6P1M659_9BACT</name>
<keyword evidence="1" id="KW-0547">Nucleotide-binding</keyword>
<dbReference type="Gene3D" id="3.40.50.300">
    <property type="entry name" value="P-loop containing nucleotide triphosphate hydrolases"/>
    <property type="match status" value="2"/>
</dbReference>
<dbReference type="InterPro" id="IPR006345">
    <property type="entry name" value="RecD2"/>
</dbReference>
<dbReference type="Pfam" id="PF14520">
    <property type="entry name" value="HHH_5"/>
    <property type="match status" value="1"/>
</dbReference>
<dbReference type="CDD" id="cd18809">
    <property type="entry name" value="SF1_C_RecD"/>
    <property type="match status" value="1"/>
</dbReference>
<dbReference type="GO" id="GO:0006310">
    <property type="term" value="P:DNA recombination"/>
    <property type="evidence" value="ECO:0007669"/>
    <property type="project" value="InterPro"/>
</dbReference>
<gene>
    <name evidence="4" type="ORF">GT409_07745</name>
</gene>
<dbReference type="GO" id="GO:0017116">
    <property type="term" value="F:single-stranded DNA helicase activity"/>
    <property type="evidence" value="ECO:0007669"/>
    <property type="project" value="TreeGrafter"/>
</dbReference>
<dbReference type="Pfam" id="PF14490">
    <property type="entry name" value="HHH_RecD2"/>
    <property type="match status" value="1"/>
</dbReference>
<dbReference type="HAMAP" id="MF_01488">
    <property type="entry name" value="RecD2"/>
    <property type="match status" value="1"/>
</dbReference>
<dbReference type="SUPFAM" id="SSF47781">
    <property type="entry name" value="RuvA domain 2-like"/>
    <property type="match status" value="1"/>
</dbReference>
<keyword evidence="4" id="KW-0378">Hydrolase</keyword>
<proteinExistence type="inferred from homology"/>
<dbReference type="SUPFAM" id="SSF52540">
    <property type="entry name" value="P-loop containing nucleoside triphosphate hydrolases"/>
    <property type="match status" value="2"/>
</dbReference>
<dbReference type="Gene3D" id="1.10.10.2220">
    <property type="match status" value="1"/>
</dbReference>
<dbReference type="Proteomes" id="UP000464954">
    <property type="component" value="Chromosome"/>
</dbReference>
<keyword evidence="5" id="KW-1185">Reference proteome</keyword>
<dbReference type="GO" id="GO:0005524">
    <property type="term" value="F:ATP binding"/>
    <property type="evidence" value="ECO:0007669"/>
    <property type="project" value="UniProtKB-KW"/>
</dbReference>
<evidence type="ECO:0000313" key="5">
    <source>
        <dbReference type="Proteomes" id="UP000464954"/>
    </source>
</evidence>
<dbReference type="Gene3D" id="1.10.150.20">
    <property type="entry name" value="5' to 3' exonuclease, C-terminal subdomain"/>
    <property type="match status" value="1"/>
</dbReference>
<reference evidence="4 5" key="1">
    <citation type="submission" date="2020-01" db="EMBL/GenBank/DDBJ databases">
        <title>Ponticoccus aerotolerans gen. nov., sp. nov., an anaerobic bacterium and proposal of Ponticoccusceae fam. nov., Ponticoccusles ord. nov. and Ponticoccuse classis nov. in the phylum Kiritimatiellaeota.</title>
        <authorList>
            <person name="Zhou L.Y."/>
            <person name="Du Z.J."/>
        </authorList>
    </citation>
    <scope>NUCLEOTIDE SEQUENCE [LARGE SCALE GENOMIC DNA]</scope>
    <source>
        <strain evidence="4 5">S-5007</strain>
    </source>
</reference>
<dbReference type="GO" id="GO:0003677">
    <property type="term" value="F:DNA binding"/>
    <property type="evidence" value="ECO:0007669"/>
    <property type="project" value="InterPro"/>
</dbReference>
<feature type="domain" description="AAA+ ATPase" evidence="3">
    <location>
        <begin position="342"/>
        <end position="633"/>
    </location>
</feature>
<dbReference type="SMART" id="SM00382">
    <property type="entry name" value="AAA"/>
    <property type="match status" value="1"/>
</dbReference>
<dbReference type="InterPro" id="IPR010994">
    <property type="entry name" value="RuvA_2-like"/>
</dbReference>
<dbReference type="NCBIfam" id="TIGR01448">
    <property type="entry name" value="recD_rel"/>
    <property type="match status" value="1"/>
</dbReference>
<dbReference type="KEGG" id="taer:GT409_07745"/>
<dbReference type="Pfam" id="PF18335">
    <property type="entry name" value="SH3_13"/>
    <property type="match status" value="1"/>
</dbReference>
<dbReference type="GO" id="GO:0009338">
    <property type="term" value="C:exodeoxyribonuclease V complex"/>
    <property type="evidence" value="ECO:0007669"/>
    <property type="project" value="TreeGrafter"/>
</dbReference>
<dbReference type="PANTHER" id="PTHR43788:SF6">
    <property type="entry name" value="DNA HELICASE B"/>
    <property type="match status" value="1"/>
</dbReference>
<evidence type="ECO:0000256" key="1">
    <source>
        <dbReference type="ARBA" id="ARBA00022741"/>
    </source>
</evidence>
<dbReference type="EMBL" id="CP047593">
    <property type="protein sequence ID" value="QHI69347.1"/>
    <property type="molecule type" value="Genomic_DNA"/>
</dbReference>
<dbReference type="CDD" id="cd17933">
    <property type="entry name" value="DEXSc_RecD-like"/>
    <property type="match status" value="1"/>
</dbReference>